<dbReference type="CDD" id="cd06850">
    <property type="entry name" value="biotinyl_domain"/>
    <property type="match status" value="1"/>
</dbReference>
<accession>A0A7J3SJV1</accession>
<dbReference type="InterPro" id="IPR050709">
    <property type="entry name" value="Biotin_Carboxyl_Carrier/Decarb"/>
</dbReference>
<proteinExistence type="predicted"/>
<dbReference type="SUPFAM" id="SSF51230">
    <property type="entry name" value="Single hybrid motif"/>
    <property type="match status" value="1"/>
</dbReference>
<dbReference type="AlphaFoldDB" id="A0A7J3SJV1"/>
<dbReference type="PANTHER" id="PTHR45266">
    <property type="entry name" value="OXALOACETATE DECARBOXYLASE ALPHA CHAIN"/>
    <property type="match status" value="1"/>
</dbReference>
<feature type="domain" description="Lipoyl-binding" evidence="2">
    <location>
        <begin position="81"/>
        <end position="159"/>
    </location>
</feature>
<evidence type="ECO:0000256" key="1">
    <source>
        <dbReference type="ARBA" id="ARBA00023267"/>
    </source>
</evidence>
<name>A0A7J3SJV1_9CREN</name>
<sequence>MSQYKVRVNGKDYIVKIVEDKGNILEVEVEGTKVSVSLESVTPQVTPMVQPEQKQYSAPEAATTQTVTPLVPAAPVVKPEQKPLPAPQIGGAVTAKVPGKVKEIKVAEGQQVQAGQVVIIVESMKMDIEMRANKSGTVKAIYVKPGQFVPKDSPLLLIE</sequence>
<dbReference type="Pfam" id="PF00364">
    <property type="entry name" value="Biotin_lipoyl"/>
    <property type="match status" value="1"/>
</dbReference>
<protein>
    <submittedName>
        <fullName evidence="3">Biotin/lipoyl-binding protein</fullName>
    </submittedName>
</protein>
<dbReference type="InterPro" id="IPR000089">
    <property type="entry name" value="Biotin_lipoyl"/>
</dbReference>
<keyword evidence="1" id="KW-0092">Biotin</keyword>
<dbReference type="PROSITE" id="PS50968">
    <property type="entry name" value="BIOTINYL_LIPOYL"/>
    <property type="match status" value="1"/>
</dbReference>
<dbReference type="PANTHER" id="PTHR45266:SF3">
    <property type="entry name" value="OXALOACETATE DECARBOXYLASE ALPHA CHAIN"/>
    <property type="match status" value="1"/>
</dbReference>
<gene>
    <name evidence="3" type="ORF">ENW83_01610</name>
</gene>
<dbReference type="InterPro" id="IPR011053">
    <property type="entry name" value="Single_hybrid_motif"/>
</dbReference>
<dbReference type="EMBL" id="DTLS01000046">
    <property type="protein sequence ID" value="HGZ59890.1"/>
    <property type="molecule type" value="Genomic_DNA"/>
</dbReference>
<reference evidence="3" key="1">
    <citation type="journal article" date="2020" name="mSystems">
        <title>Genome- and Community-Level Interaction Insights into Carbon Utilization and Element Cycling Functions of Hydrothermarchaeota in Hydrothermal Sediment.</title>
        <authorList>
            <person name="Zhou Z."/>
            <person name="Liu Y."/>
            <person name="Xu W."/>
            <person name="Pan J."/>
            <person name="Luo Z.H."/>
            <person name="Li M."/>
        </authorList>
    </citation>
    <scope>NUCLEOTIDE SEQUENCE [LARGE SCALE GENOMIC DNA]</scope>
    <source>
        <strain evidence="3">SpSt-885</strain>
    </source>
</reference>
<dbReference type="Gene3D" id="2.40.50.100">
    <property type="match status" value="1"/>
</dbReference>
<evidence type="ECO:0000259" key="2">
    <source>
        <dbReference type="PROSITE" id="PS50968"/>
    </source>
</evidence>
<comment type="caution">
    <text evidence="3">The sequence shown here is derived from an EMBL/GenBank/DDBJ whole genome shotgun (WGS) entry which is preliminary data.</text>
</comment>
<evidence type="ECO:0000313" key="3">
    <source>
        <dbReference type="EMBL" id="HGZ59890.1"/>
    </source>
</evidence>
<organism evidence="3">
    <name type="scientific">Fervidicoccus fontis</name>
    <dbReference type="NCBI Taxonomy" id="683846"/>
    <lineage>
        <taxon>Archaea</taxon>
        <taxon>Thermoproteota</taxon>
        <taxon>Thermoprotei</taxon>
        <taxon>Fervidicoccales</taxon>
        <taxon>Fervidicoccaceae</taxon>
        <taxon>Fervidicoccus</taxon>
    </lineage>
</organism>